<dbReference type="RefSeq" id="WP_183611134.1">
    <property type="nucleotide sequence ID" value="NZ_JACICY010000001.1"/>
</dbReference>
<protein>
    <submittedName>
        <fullName evidence="2">Antitoxin VapB</fullName>
    </submittedName>
</protein>
<name>A0A7W5ZT08_9SPHN</name>
<evidence type="ECO:0000259" key="1">
    <source>
        <dbReference type="SMART" id="SM00966"/>
    </source>
</evidence>
<organism evidence="2 3">
    <name type="scientific">Novosphingobium hassiacum</name>
    <dbReference type="NCBI Taxonomy" id="173676"/>
    <lineage>
        <taxon>Bacteria</taxon>
        <taxon>Pseudomonadati</taxon>
        <taxon>Pseudomonadota</taxon>
        <taxon>Alphaproteobacteria</taxon>
        <taxon>Sphingomonadales</taxon>
        <taxon>Sphingomonadaceae</taxon>
        <taxon>Novosphingobium</taxon>
    </lineage>
</organism>
<dbReference type="InterPro" id="IPR037914">
    <property type="entry name" value="SpoVT-AbrB_sf"/>
</dbReference>
<sequence length="97" mass="11086">MGVEHTAKSFKSGNSVAIRVPAALGVEPDREWVIEEKDGDLILRPKTKAKRKFNIDKVWGCAAGSGLQFIKPEDRVFEERPLLWDDPEWRAKHMPEE</sequence>
<evidence type="ECO:0000313" key="2">
    <source>
        <dbReference type="EMBL" id="MBB3858927.1"/>
    </source>
</evidence>
<comment type="caution">
    <text evidence="2">The sequence shown here is derived from an EMBL/GenBank/DDBJ whole genome shotgun (WGS) entry which is preliminary data.</text>
</comment>
<dbReference type="AlphaFoldDB" id="A0A7W5ZT08"/>
<dbReference type="Proteomes" id="UP000562395">
    <property type="component" value="Unassembled WGS sequence"/>
</dbReference>
<evidence type="ECO:0000313" key="3">
    <source>
        <dbReference type="Proteomes" id="UP000562395"/>
    </source>
</evidence>
<dbReference type="GO" id="GO:0003677">
    <property type="term" value="F:DNA binding"/>
    <property type="evidence" value="ECO:0007669"/>
    <property type="project" value="InterPro"/>
</dbReference>
<keyword evidence="3" id="KW-1185">Reference proteome</keyword>
<feature type="domain" description="SpoVT-AbrB" evidence="1">
    <location>
        <begin position="10"/>
        <end position="51"/>
    </location>
</feature>
<dbReference type="SMART" id="SM00966">
    <property type="entry name" value="SpoVT_AbrB"/>
    <property type="match status" value="1"/>
</dbReference>
<dbReference type="SUPFAM" id="SSF89447">
    <property type="entry name" value="AbrB/MazE/MraZ-like"/>
    <property type="match status" value="1"/>
</dbReference>
<reference evidence="2 3" key="1">
    <citation type="submission" date="2020-08" db="EMBL/GenBank/DDBJ databases">
        <title>Genomic Encyclopedia of Type Strains, Phase IV (KMG-IV): sequencing the most valuable type-strain genomes for metagenomic binning, comparative biology and taxonomic classification.</title>
        <authorList>
            <person name="Goeker M."/>
        </authorList>
    </citation>
    <scope>NUCLEOTIDE SEQUENCE [LARGE SCALE GENOMIC DNA]</scope>
    <source>
        <strain evidence="2 3">DSM 14552</strain>
    </source>
</reference>
<dbReference type="InterPro" id="IPR007159">
    <property type="entry name" value="SpoVT-AbrB_dom"/>
</dbReference>
<gene>
    <name evidence="2" type="ORF">GGQ88_000167</name>
</gene>
<proteinExistence type="predicted"/>
<dbReference type="EMBL" id="JACICY010000001">
    <property type="protein sequence ID" value="MBB3858927.1"/>
    <property type="molecule type" value="Genomic_DNA"/>
</dbReference>
<accession>A0A7W5ZT08</accession>